<organism evidence="1 2">
    <name type="scientific">Serpentinicella alkaliphila</name>
    <dbReference type="NCBI Taxonomy" id="1734049"/>
    <lineage>
        <taxon>Bacteria</taxon>
        <taxon>Bacillati</taxon>
        <taxon>Bacillota</taxon>
        <taxon>Clostridia</taxon>
        <taxon>Peptostreptococcales</taxon>
        <taxon>Natronincolaceae</taxon>
        <taxon>Serpentinicella</taxon>
    </lineage>
</organism>
<dbReference type="SUPFAM" id="SSF54427">
    <property type="entry name" value="NTF2-like"/>
    <property type="match status" value="1"/>
</dbReference>
<dbReference type="RefSeq" id="WP_207667894.1">
    <property type="nucleotide sequence ID" value="NZ_SLYC01000024.1"/>
</dbReference>
<dbReference type="Gene3D" id="3.10.450.50">
    <property type="match status" value="1"/>
</dbReference>
<dbReference type="EMBL" id="SLYC01000024">
    <property type="protein sequence ID" value="TCQ01671.1"/>
    <property type="molecule type" value="Genomic_DNA"/>
</dbReference>
<accession>A0A4R2TF10</accession>
<evidence type="ECO:0000313" key="2">
    <source>
        <dbReference type="Proteomes" id="UP000295504"/>
    </source>
</evidence>
<keyword evidence="2" id="KW-1185">Reference proteome</keyword>
<comment type="caution">
    <text evidence="1">The sequence shown here is derived from an EMBL/GenBank/DDBJ whole genome shotgun (WGS) entry which is preliminary data.</text>
</comment>
<dbReference type="Proteomes" id="UP000295504">
    <property type="component" value="Unassembled WGS sequence"/>
</dbReference>
<sequence length="163" mass="18857">MFWALSEGKGMDINMKKLLIILLTVLLFAIGCTSTQTKNVLNPDEIITQYAEAISNKDAKTIVLLYGGDYEFMEIFSEEQYRNDKEKVVENYLKVIPEKIYFNEIQSKNEVGKDEFEYEVTFKTENGSIFEVGDSETRNGVFKYIVRKVDGQYKVMDVPPYQP</sequence>
<gene>
    <name evidence="1" type="ORF">EDD79_102412</name>
</gene>
<proteinExistence type="predicted"/>
<evidence type="ECO:0000313" key="1">
    <source>
        <dbReference type="EMBL" id="TCQ01671.1"/>
    </source>
</evidence>
<name>A0A4R2TF10_9FIRM</name>
<protein>
    <recommendedName>
        <fullName evidence="3">DUF4878 domain-containing protein</fullName>
    </recommendedName>
</protein>
<dbReference type="AlphaFoldDB" id="A0A4R2TF10"/>
<dbReference type="InterPro" id="IPR032710">
    <property type="entry name" value="NTF2-like_dom_sf"/>
</dbReference>
<evidence type="ECO:0008006" key="3">
    <source>
        <dbReference type="Google" id="ProtNLM"/>
    </source>
</evidence>
<reference evidence="1 2" key="1">
    <citation type="submission" date="2019-03" db="EMBL/GenBank/DDBJ databases">
        <title>Genomic Encyclopedia of Type Strains, Phase IV (KMG-IV): sequencing the most valuable type-strain genomes for metagenomic binning, comparative biology and taxonomic classification.</title>
        <authorList>
            <person name="Goeker M."/>
        </authorList>
    </citation>
    <scope>NUCLEOTIDE SEQUENCE [LARGE SCALE GENOMIC DNA]</scope>
    <source>
        <strain evidence="1 2">DSM 100013</strain>
    </source>
</reference>